<protein>
    <submittedName>
        <fullName evidence="1">Uncharacterized protein</fullName>
    </submittedName>
</protein>
<dbReference type="EMBL" id="MN098328">
    <property type="protein sequence ID" value="QFR56826.1"/>
    <property type="molecule type" value="Genomic_DNA"/>
</dbReference>
<dbReference type="SUPFAM" id="SSF89433">
    <property type="entry name" value="Baseplate structural protein gp8"/>
    <property type="match status" value="1"/>
</dbReference>
<dbReference type="Proteomes" id="UP000326601">
    <property type="component" value="Segment"/>
</dbReference>
<proteinExistence type="predicted"/>
<dbReference type="InterPro" id="IPR036327">
    <property type="entry name" value="Gp8_sf"/>
</dbReference>
<gene>
    <name evidence="1" type="ORF">CPT_Mendera_300</name>
</gene>
<evidence type="ECO:0000313" key="2">
    <source>
        <dbReference type="Proteomes" id="UP000326601"/>
    </source>
</evidence>
<evidence type="ECO:0000313" key="1">
    <source>
        <dbReference type="EMBL" id="QFR56826.1"/>
    </source>
</evidence>
<dbReference type="Gene3D" id="2.60.340.10">
    <property type="entry name" value="baseplate structural protein gp8, domain 1"/>
    <property type="match status" value="1"/>
</dbReference>
<name>A0A5P8PJB3_9CAUD</name>
<organism evidence="1 2">
    <name type="scientific">Stenotrophomonas phage Mendera</name>
    <dbReference type="NCBI Taxonomy" id="2650877"/>
    <lineage>
        <taxon>Viruses</taxon>
        <taxon>Duplodnaviria</taxon>
        <taxon>Heunggongvirae</taxon>
        <taxon>Uroviricota</taxon>
        <taxon>Caudoviricetes</taxon>
        <taxon>Menderavirus</taxon>
        <taxon>Menderavirus mendera</taxon>
    </lineage>
</organism>
<reference evidence="2" key="1">
    <citation type="submission" date="2019-06" db="EMBL/GenBank/DDBJ databases">
        <title>Complete genome sequence of Stenotrophomonas phage Mendera.</title>
        <authorList>
            <person name="Garza K."/>
            <person name="Newkirk H."/>
            <person name="Moreland R."/>
            <person name="Liu M."/>
            <person name="Ramsey J."/>
            <person name="Gonzalez C.F."/>
            <person name="Leavitt J."/>
        </authorList>
    </citation>
    <scope>NUCLEOTIDE SEQUENCE [LARGE SCALE GENOMIC DNA]</scope>
</reference>
<accession>A0A5P8PJB3</accession>
<sequence length="514" mass="52516">MPFAFTPQVNTFVAANLIAGIRSLKPSARRPLTPYSQGTRVVNGDNEYISIQGGTTSSGSGPTATSGTQFDGTVQWLALGSNAVRDGDINANLYMSIGKQTEWPNPTTPPAPDLSGASQAQAKSDATAFLQVKPDNVRLGIKNNAWTTGTIYSQFDPSIDQSTYPTPNYVIVDQTFVYKCLDNNNGVASTVQPVGTSTNVIELSDGYIWKYVGAIAAKDVIDFGNTQFSPLPTAVGTAQPGSISTFKGLVSSSTPFSDTTTIATKVIGSGNGASAAVRTTTSGNQVTLTGLFSSTGGTGYNANPTPYAIAYDSAATGDGATIAATVASGGVSGLSVTTGGSGYTDAFAVIIGDGTGATANVTVSGGQITNVTVGAAGTGYTWAIAVVIPGTAGGAAPAVLAPVNGHGSDLETELQANTVLVTVRLLAALSAYIPTQSSSVDGSFRQITLISGVQGSTRNAEAYLGPANTQYATNPGNLNKYLNGSGYVLYMNNIEAIIHTATQEEVIKISITLK</sequence>
<keyword evidence="2" id="KW-1185">Reference proteome</keyword>